<sequence>MWVYESMFTWLGVWLPFLEFVQALFNRCSVAPSQLHSNNWAAIRTFRLVCEYLELPFEALFNRCSVAPSQLHSNNWAAIRTFRLVCEYLELPFEVFLFSFLCALPYQGRKAQKRLRIVPGSVESADLRAV</sequence>
<organism evidence="2 3">
    <name type="scientific">Arachis hypogaea</name>
    <name type="common">Peanut</name>
    <dbReference type="NCBI Taxonomy" id="3818"/>
    <lineage>
        <taxon>Eukaryota</taxon>
        <taxon>Viridiplantae</taxon>
        <taxon>Streptophyta</taxon>
        <taxon>Embryophyta</taxon>
        <taxon>Tracheophyta</taxon>
        <taxon>Spermatophyta</taxon>
        <taxon>Magnoliopsida</taxon>
        <taxon>eudicotyledons</taxon>
        <taxon>Gunneridae</taxon>
        <taxon>Pentapetalae</taxon>
        <taxon>rosids</taxon>
        <taxon>fabids</taxon>
        <taxon>Fabales</taxon>
        <taxon>Fabaceae</taxon>
        <taxon>Papilionoideae</taxon>
        <taxon>50 kb inversion clade</taxon>
        <taxon>dalbergioids sensu lato</taxon>
        <taxon>Dalbergieae</taxon>
        <taxon>Pterocarpus clade</taxon>
        <taxon>Arachis</taxon>
    </lineage>
</organism>
<protein>
    <recommendedName>
        <fullName evidence="4">Calponin-homology (CH) domain-containing protein</fullName>
    </recommendedName>
</protein>
<gene>
    <name evidence="2" type="ORF">Ahy_A03g014055</name>
</gene>
<evidence type="ECO:0000313" key="2">
    <source>
        <dbReference type="EMBL" id="RYR67670.1"/>
    </source>
</evidence>
<dbReference type="AlphaFoldDB" id="A0A445DWV4"/>
<feature type="chain" id="PRO_5019124274" description="Calponin-homology (CH) domain-containing protein" evidence="1">
    <location>
        <begin position="24"/>
        <end position="130"/>
    </location>
</feature>
<keyword evidence="3" id="KW-1185">Reference proteome</keyword>
<evidence type="ECO:0000256" key="1">
    <source>
        <dbReference type="SAM" id="SignalP"/>
    </source>
</evidence>
<comment type="caution">
    <text evidence="2">The sequence shown here is derived from an EMBL/GenBank/DDBJ whole genome shotgun (WGS) entry which is preliminary data.</text>
</comment>
<proteinExistence type="predicted"/>
<accession>A0A445DWV4</accession>
<keyword evidence="1" id="KW-0732">Signal</keyword>
<evidence type="ECO:0008006" key="4">
    <source>
        <dbReference type="Google" id="ProtNLM"/>
    </source>
</evidence>
<feature type="signal peptide" evidence="1">
    <location>
        <begin position="1"/>
        <end position="23"/>
    </location>
</feature>
<dbReference type="EMBL" id="SDMP01000003">
    <property type="protein sequence ID" value="RYR67670.1"/>
    <property type="molecule type" value="Genomic_DNA"/>
</dbReference>
<reference evidence="2 3" key="1">
    <citation type="submission" date="2019-01" db="EMBL/GenBank/DDBJ databases">
        <title>Sequencing of cultivated peanut Arachis hypogaea provides insights into genome evolution and oil improvement.</title>
        <authorList>
            <person name="Chen X."/>
        </authorList>
    </citation>
    <scope>NUCLEOTIDE SEQUENCE [LARGE SCALE GENOMIC DNA]</scope>
    <source>
        <strain evidence="3">cv. Fuhuasheng</strain>
        <tissue evidence="2">Leaves</tissue>
    </source>
</reference>
<evidence type="ECO:0000313" key="3">
    <source>
        <dbReference type="Proteomes" id="UP000289738"/>
    </source>
</evidence>
<dbReference type="Proteomes" id="UP000289738">
    <property type="component" value="Chromosome A03"/>
</dbReference>
<name>A0A445DWV4_ARAHY</name>